<dbReference type="AlphaFoldDB" id="A0A061QSP4"/>
<gene>
    <name evidence="2" type="ORF">TSPGSL018_20097</name>
</gene>
<feature type="region of interest" description="Disordered" evidence="1">
    <location>
        <begin position="113"/>
        <end position="159"/>
    </location>
</feature>
<reference evidence="2" key="1">
    <citation type="submission" date="2014-05" db="EMBL/GenBank/DDBJ databases">
        <title>The transcriptome of the halophilic microalga Tetraselmis sp. GSL018 isolated from the Great Salt Lake, Utah.</title>
        <authorList>
            <person name="Jinkerson R.E."/>
            <person name="D'Adamo S."/>
            <person name="Posewitz M.C."/>
        </authorList>
    </citation>
    <scope>NUCLEOTIDE SEQUENCE</scope>
    <source>
        <strain evidence="2">GSL018</strain>
    </source>
</reference>
<accession>A0A061QSP4</accession>
<name>A0A061QSP4_9CHLO</name>
<evidence type="ECO:0000256" key="1">
    <source>
        <dbReference type="SAM" id="MobiDB-lite"/>
    </source>
</evidence>
<evidence type="ECO:0000313" key="2">
    <source>
        <dbReference type="EMBL" id="JAC63657.1"/>
    </source>
</evidence>
<sequence length="159" mass="17815">YVGDREFTLPKAFDSAGNELPRRRSCHVCTQCVASWRGNFSMPLACTTCPMIFCSRCLFHINGADDIDEVHAFIDEHQGQWVCFMCTETCACQDTELIGRGLSKIDRHKSKGWVEPHRSCQAADEPAEEGEAGPMPSAGVSRLGRRRLSRERRHARLSG</sequence>
<feature type="compositionally biased region" description="Basic residues" evidence="1">
    <location>
        <begin position="143"/>
        <end position="159"/>
    </location>
</feature>
<protein>
    <submittedName>
        <fullName evidence="2">Uncharacterized protein</fullName>
    </submittedName>
</protein>
<feature type="non-terminal residue" evidence="2">
    <location>
        <position position="1"/>
    </location>
</feature>
<feature type="non-terminal residue" evidence="2">
    <location>
        <position position="159"/>
    </location>
</feature>
<proteinExistence type="predicted"/>
<feature type="compositionally biased region" description="Low complexity" evidence="1">
    <location>
        <begin position="132"/>
        <end position="142"/>
    </location>
</feature>
<dbReference type="EMBL" id="GBEZ01023214">
    <property type="protein sequence ID" value="JAC63657.1"/>
    <property type="molecule type" value="Transcribed_RNA"/>
</dbReference>
<organism evidence="2">
    <name type="scientific">Tetraselmis sp. GSL018</name>
    <dbReference type="NCBI Taxonomy" id="582737"/>
    <lineage>
        <taxon>Eukaryota</taxon>
        <taxon>Viridiplantae</taxon>
        <taxon>Chlorophyta</taxon>
        <taxon>core chlorophytes</taxon>
        <taxon>Chlorodendrophyceae</taxon>
        <taxon>Chlorodendrales</taxon>
        <taxon>Chlorodendraceae</taxon>
        <taxon>Tetraselmis</taxon>
    </lineage>
</organism>